<evidence type="ECO:0000313" key="3">
    <source>
        <dbReference type="Proteomes" id="UP000547510"/>
    </source>
</evidence>
<reference evidence="2 3" key="1">
    <citation type="submission" date="2020-08" db="EMBL/GenBank/DDBJ databases">
        <title>Genomic Encyclopedia of Type Strains, Phase III (KMG-III): the genomes of soil and plant-associated and newly described type strains.</title>
        <authorList>
            <person name="Whitman W."/>
        </authorList>
    </citation>
    <scope>NUCLEOTIDE SEQUENCE [LARGE SCALE GENOMIC DNA]</scope>
    <source>
        <strain evidence="2 3">CECT 8640</strain>
    </source>
</reference>
<dbReference type="Gene3D" id="3.40.50.410">
    <property type="entry name" value="von Willebrand factor, type A domain"/>
    <property type="match status" value="1"/>
</dbReference>
<dbReference type="PROSITE" id="PS50234">
    <property type="entry name" value="VWFA"/>
    <property type="match status" value="1"/>
</dbReference>
<name>A0A841CJ45_9PSEU</name>
<dbReference type="AlphaFoldDB" id="A0A841CJ45"/>
<dbReference type="Proteomes" id="UP000547510">
    <property type="component" value="Unassembled WGS sequence"/>
</dbReference>
<feature type="domain" description="VWFA" evidence="1">
    <location>
        <begin position="143"/>
        <end position="353"/>
    </location>
</feature>
<evidence type="ECO:0000313" key="2">
    <source>
        <dbReference type="EMBL" id="MBB5957003.1"/>
    </source>
</evidence>
<keyword evidence="3" id="KW-1185">Reference proteome</keyword>
<dbReference type="RefSeq" id="WP_184691769.1">
    <property type="nucleotide sequence ID" value="NZ_JACHJN010000005.1"/>
</dbReference>
<dbReference type="CDD" id="cd00198">
    <property type="entry name" value="vWFA"/>
    <property type="match status" value="1"/>
</dbReference>
<dbReference type="SUPFAM" id="SSF53300">
    <property type="entry name" value="vWA-like"/>
    <property type="match status" value="1"/>
</dbReference>
<proteinExistence type="predicted"/>
<gene>
    <name evidence="2" type="ORF">FHS29_003596</name>
</gene>
<dbReference type="InterPro" id="IPR002035">
    <property type="entry name" value="VWF_A"/>
</dbReference>
<dbReference type="InterPro" id="IPR036465">
    <property type="entry name" value="vWFA_dom_sf"/>
</dbReference>
<comment type="caution">
    <text evidence="2">The sequence shown here is derived from an EMBL/GenBank/DDBJ whole genome shotgun (WGS) entry which is preliminary data.</text>
</comment>
<protein>
    <recommendedName>
        <fullName evidence="1">VWFA domain-containing protein</fullName>
    </recommendedName>
</protein>
<dbReference type="EMBL" id="JACHJN010000005">
    <property type="protein sequence ID" value="MBB5957003.1"/>
    <property type="molecule type" value="Genomic_DNA"/>
</dbReference>
<evidence type="ECO:0000259" key="1">
    <source>
        <dbReference type="PROSITE" id="PS50234"/>
    </source>
</evidence>
<organism evidence="2 3">
    <name type="scientific">Saccharothrix tamanrassetensis</name>
    <dbReference type="NCBI Taxonomy" id="1051531"/>
    <lineage>
        <taxon>Bacteria</taxon>
        <taxon>Bacillati</taxon>
        <taxon>Actinomycetota</taxon>
        <taxon>Actinomycetes</taxon>
        <taxon>Pseudonocardiales</taxon>
        <taxon>Pseudonocardiaceae</taxon>
        <taxon>Saccharothrix</taxon>
    </lineage>
</organism>
<sequence length="468" mass="48565">MTPHPSFAARYWAALTGSHPPGRRVAGPTDRRFGRRFLAALTGVPAPGLVPADERDGAYTLEPIPVRLFVPPGRSSASVTVFETPFKGPIVTVGRSPARWSRWLPTTVLSVLAAVAAAVIPIGYLSDDSGAGSHLGVVVKPAEIVVLIDESGSVVPDDLAREREAAALIAASELSPDSTVTVLGFASDDTGTGSAVDVVCPRMKSSGAAEREQFAGCIQKPRAWPPGEGVGGDHAQALAHAVAQFGPATTDTGPRLVFLLTDGRLDVIDSPEYGATAPPDVRTRTAMGRLKETLAVARDKHVQIWPIGFGTADRGELDEYAAGGYRTTCRGPAPEAHMAGGSGELPRAVVSTLATSRCTGSGQVRSVPLVGRDEVQLPVTVPAHAVAVSIIVLKGDSVVAAKYFDPSSAEVTKAGPGASGAVSTQFGAVEVLRLTTPKPGVWHVRLTPPVDVGKWEVSASVAWATAIE</sequence>
<accession>A0A841CJ45</accession>